<proteinExistence type="predicted"/>
<organism evidence="2">
    <name type="scientific">Arundo donax</name>
    <name type="common">Giant reed</name>
    <name type="synonym">Donax arundinaceus</name>
    <dbReference type="NCBI Taxonomy" id="35708"/>
    <lineage>
        <taxon>Eukaryota</taxon>
        <taxon>Viridiplantae</taxon>
        <taxon>Streptophyta</taxon>
        <taxon>Embryophyta</taxon>
        <taxon>Tracheophyta</taxon>
        <taxon>Spermatophyta</taxon>
        <taxon>Magnoliopsida</taxon>
        <taxon>Liliopsida</taxon>
        <taxon>Poales</taxon>
        <taxon>Poaceae</taxon>
        <taxon>PACMAD clade</taxon>
        <taxon>Arundinoideae</taxon>
        <taxon>Arundineae</taxon>
        <taxon>Arundo</taxon>
    </lineage>
</organism>
<reference evidence="2" key="2">
    <citation type="journal article" date="2015" name="Data Brief">
        <title>Shoot transcriptome of the giant reed, Arundo donax.</title>
        <authorList>
            <person name="Barrero R.A."/>
            <person name="Guerrero F.D."/>
            <person name="Moolhuijzen P."/>
            <person name="Goolsby J.A."/>
            <person name="Tidwell J."/>
            <person name="Bellgard S.E."/>
            <person name="Bellgard M.I."/>
        </authorList>
    </citation>
    <scope>NUCLEOTIDE SEQUENCE</scope>
    <source>
        <tissue evidence="2">Shoot tissue taken approximately 20 cm above the soil surface</tissue>
    </source>
</reference>
<reference evidence="2" key="1">
    <citation type="submission" date="2014-09" db="EMBL/GenBank/DDBJ databases">
        <authorList>
            <person name="Magalhaes I.L.F."/>
            <person name="Oliveira U."/>
            <person name="Santos F.R."/>
            <person name="Vidigal T.H.D.A."/>
            <person name="Brescovit A.D."/>
            <person name="Santos A.J."/>
        </authorList>
    </citation>
    <scope>NUCLEOTIDE SEQUENCE</scope>
    <source>
        <tissue evidence="2">Shoot tissue taken approximately 20 cm above the soil surface</tissue>
    </source>
</reference>
<evidence type="ECO:0000313" key="2">
    <source>
        <dbReference type="EMBL" id="JAE22942.1"/>
    </source>
</evidence>
<keyword evidence="1" id="KW-1133">Transmembrane helix</keyword>
<feature type="transmembrane region" description="Helical" evidence="1">
    <location>
        <begin position="6"/>
        <end position="27"/>
    </location>
</feature>
<protein>
    <submittedName>
        <fullName evidence="2">Uncharacterized protein</fullName>
    </submittedName>
</protein>
<keyword evidence="1" id="KW-0472">Membrane</keyword>
<dbReference type="EMBL" id="GBRH01174954">
    <property type="protein sequence ID" value="JAE22942.1"/>
    <property type="molecule type" value="Transcribed_RNA"/>
</dbReference>
<keyword evidence="1" id="KW-0812">Transmembrane</keyword>
<accession>A0A0A9GEL4</accession>
<evidence type="ECO:0000256" key="1">
    <source>
        <dbReference type="SAM" id="Phobius"/>
    </source>
</evidence>
<name>A0A0A9GEL4_ARUDO</name>
<feature type="transmembrane region" description="Helical" evidence="1">
    <location>
        <begin position="39"/>
        <end position="60"/>
    </location>
</feature>
<dbReference type="AlphaFoldDB" id="A0A0A9GEL4"/>
<sequence>MWITNFHTPLSMASSLVIFQSFISLFTDSSHVKFGLPRPLLILSACFILPLCTYASEGLYCMCPNHLKRCWTNFSSIGATPTVTYVIIPDSILSCVTTHLSQHAHLRYTQPLDMSPFSWPTLFLWWMRSSFKT</sequence>